<sequence>MKLLKATLSGKNENLVKLTLKRRITNSASSFLSPPHWDHLKKAAADSIKGLVSVIHSIVLQQNAELSLQKKLKRLENRLDKELKSISPPQNTSPDHQPSSNNAKIDSLKKMVEEEKAKYLTSICVSRAMTLNNLHTCLPNVFHALVAFSNVCVQAHDNIIMPHEAATGC</sequence>
<dbReference type="Proteomes" id="UP001412067">
    <property type="component" value="Unassembled WGS sequence"/>
</dbReference>
<gene>
    <name evidence="2" type="ORF">KSP40_PGU008374</name>
</gene>
<organism evidence="2 3">
    <name type="scientific">Platanthera guangdongensis</name>
    <dbReference type="NCBI Taxonomy" id="2320717"/>
    <lineage>
        <taxon>Eukaryota</taxon>
        <taxon>Viridiplantae</taxon>
        <taxon>Streptophyta</taxon>
        <taxon>Embryophyta</taxon>
        <taxon>Tracheophyta</taxon>
        <taxon>Spermatophyta</taxon>
        <taxon>Magnoliopsida</taxon>
        <taxon>Liliopsida</taxon>
        <taxon>Asparagales</taxon>
        <taxon>Orchidaceae</taxon>
        <taxon>Orchidoideae</taxon>
        <taxon>Orchideae</taxon>
        <taxon>Orchidinae</taxon>
        <taxon>Platanthera</taxon>
    </lineage>
</organism>
<dbReference type="EMBL" id="JBBWWR010000019">
    <property type="protein sequence ID" value="KAK8941563.1"/>
    <property type="molecule type" value="Genomic_DNA"/>
</dbReference>
<comment type="caution">
    <text evidence="2">The sequence shown here is derived from an EMBL/GenBank/DDBJ whole genome shotgun (WGS) entry which is preliminary data.</text>
</comment>
<keyword evidence="3" id="KW-1185">Reference proteome</keyword>
<name>A0ABR2LI37_9ASPA</name>
<evidence type="ECO:0000256" key="1">
    <source>
        <dbReference type="SAM" id="MobiDB-lite"/>
    </source>
</evidence>
<proteinExistence type="predicted"/>
<dbReference type="PANTHER" id="PTHR21450:SF21">
    <property type="entry name" value="REDUCTASE SUBUNIT C, PUTATIVE (DUF630 AND DUF632)-RELATED"/>
    <property type="match status" value="1"/>
</dbReference>
<protein>
    <submittedName>
        <fullName evidence="2">Uncharacterized protein</fullName>
    </submittedName>
</protein>
<evidence type="ECO:0000313" key="2">
    <source>
        <dbReference type="EMBL" id="KAK8941563.1"/>
    </source>
</evidence>
<feature type="region of interest" description="Disordered" evidence="1">
    <location>
        <begin position="82"/>
        <end position="103"/>
    </location>
</feature>
<feature type="compositionally biased region" description="Polar residues" evidence="1">
    <location>
        <begin position="87"/>
        <end position="103"/>
    </location>
</feature>
<accession>A0ABR2LI37</accession>
<reference evidence="2 3" key="1">
    <citation type="journal article" date="2022" name="Nat. Plants">
        <title>Genomes of leafy and leafless Platanthera orchids illuminate the evolution of mycoheterotrophy.</title>
        <authorList>
            <person name="Li M.H."/>
            <person name="Liu K.W."/>
            <person name="Li Z."/>
            <person name="Lu H.C."/>
            <person name="Ye Q.L."/>
            <person name="Zhang D."/>
            <person name="Wang J.Y."/>
            <person name="Li Y.F."/>
            <person name="Zhong Z.M."/>
            <person name="Liu X."/>
            <person name="Yu X."/>
            <person name="Liu D.K."/>
            <person name="Tu X.D."/>
            <person name="Liu B."/>
            <person name="Hao Y."/>
            <person name="Liao X.Y."/>
            <person name="Jiang Y.T."/>
            <person name="Sun W.H."/>
            <person name="Chen J."/>
            <person name="Chen Y.Q."/>
            <person name="Ai Y."/>
            <person name="Zhai J.W."/>
            <person name="Wu S.S."/>
            <person name="Zhou Z."/>
            <person name="Hsiao Y.Y."/>
            <person name="Wu W.L."/>
            <person name="Chen Y.Y."/>
            <person name="Lin Y.F."/>
            <person name="Hsu J.L."/>
            <person name="Li C.Y."/>
            <person name="Wang Z.W."/>
            <person name="Zhao X."/>
            <person name="Zhong W.Y."/>
            <person name="Ma X.K."/>
            <person name="Ma L."/>
            <person name="Huang J."/>
            <person name="Chen G.Z."/>
            <person name="Huang M.Z."/>
            <person name="Huang L."/>
            <person name="Peng D.H."/>
            <person name="Luo Y.B."/>
            <person name="Zou S.Q."/>
            <person name="Chen S.P."/>
            <person name="Lan S."/>
            <person name="Tsai W.C."/>
            <person name="Van de Peer Y."/>
            <person name="Liu Z.J."/>
        </authorList>
    </citation>
    <scope>NUCLEOTIDE SEQUENCE [LARGE SCALE GENOMIC DNA]</scope>
    <source>
        <strain evidence="2">Lor288</strain>
    </source>
</reference>
<evidence type="ECO:0000313" key="3">
    <source>
        <dbReference type="Proteomes" id="UP001412067"/>
    </source>
</evidence>
<dbReference type="PANTHER" id="PTHR21450">
    <property type="entry name" value="PROTEIN ALTERED PHOSPHATE STARVATION RESPONSE 1"/>
    <property type="match status" value="1"/>
</dbReference>